<evidence type="ECO:0000313" key="2">
    <source>
        <dbReference type="EMBL" id="CEG00919.1"/>
    </source>
</evidence>
<feature type="compositionally biased region" description="Basic residues" evidence="1">
    <location>
        <begin position="104"/>
        <end position="116"/>
    </location>
</feature>
<dbReference type="InParanoid" id="A0A090MBF7"/>
<dbReference type="Proteomes" id="UP000009170">
    <property type="component" value="Unassembled WGS sequence"/>
</dbReference>
<feature type="compositionally biased region" description="Polar residues" evidence="1">
    <location>
        <begin position="57"/>
        <end position="98"/>
    </location>
</feature>
<name>A0A090MBF7_OSTTA</name>
<gene>
    <name evidence="2" type="ORF">OT_ostta02g00400</name>
</gene>
<sequence>MRIRDPSRVRGSGFVQFPPQRPFEGPVIYQPPTVCSTHTPNLQTARAASTPHPTLPRSHNSQKPRPTTALNQPAHVVNSTITTEKSKLVRNSCSESSTKLSRAQAKRLRKKKRDST</sequence>
<feature type="region of interest" description="Disordered" evidence="1">
    <location>
        <begin position="1"/>
        <end position="26"/>
    </location>
</feature>
<evidence type="ECO:0000256" key="1">
    <source>
        <dbReference type="SAM" id="MobiDB-lite"/>
    </source>
</evidence>
<dbReference type="EMBL" id="CAID01000002">
    <property type="protein sequence ID" value="CEG00919.1"/>
    <property type="molecule type" value="Genomic_DNA"/>
</dbReference>
<dbReference type="AlphaFoldDB" id="A0A090MBF7"/>
<protein>
    <submittedName>
        <fullName evidence="2">Unnamed product</fullName>
    </submittedName>
</protein>
<comment type="caution">
    <text evidence="2">The sequence shown here is derived from an EMBL/GenBank/DDBJ whole genome shotgun (WGS) entry which is preliminary data.</text>
</comment>
<dbReference type="RefSeq" id="XP_022840669.1">
    <property type="nucleotide sequence ID" value="XM_022984972.1"/>
</dbReference>
<dbReference type="KEGG" id="ota:OT_ostta02g00400"/>
<dbReference type="GeneID" id="9832600"/>
<organism evidence="2 3">
    <name type="scientific">Ostreococcus tauri</name>
    <name type="common">Marine green alga</name>
    <dbReference type="NCBI Taxonomy" id="70448"/>
    <lineage>
        <taxon>Eukaryota</taxon>
        <taxon>Viridiplantae</taxon>
        <taxon>Chlorophyta</taxon>
        <taxon>Mamiellophyceae</taxon>
        <taxon>Mamiellales</taxon>
        <taxon>Bathycoccaceae</taxon>
        <taxon>Ostreococcus</taxon>
    </lineage>
</organism>
<reference evidence="3" key="1">
    <citation type="journal article" date="2006" name="Proc. Natl. Acad. Sci. U.S.A.">
        <title>Genome analysis of the smallest free-living eukaryote Ostreococcus tauri unveils many unique features.</title>
        <authorList>
            <person name="Derelle E."/>
            <person name="Ferraz C."/>
            <person name="Rombauts S."/>
            <person name="Rouze P."/>
            <person name="Worden A.Z."/>
            <person name="Robbens S."/>
            <person name="Partensky F."/>
            <person name="Degroeve S."/>
            <person name="Echeynie S."/>
            <person name="Cooke R."/>
            <person name="Saeys Y."/>
            <person name="Wuyts J."/>
            <person name="Jabbari K."/>
            <person name="Bowler C."/>
            <person name="Panaud O."/>
            <person name="Piegu B."/>
            <person name="Ball S.G."/>
            <person name="Ral J.-P."/>
            <person name="Bouget F.-Y."/>
            <person name="Piganeau G."/>
            <person name="De Baets B."/>
            <person name="Picard A."/>
            <person name="Delseny M."/>
            <person name="Demaille J."/>
            <person name="Van de Peer Y."/>
            <person name="Moreau H."/>
        </authorList>
    </citation>
    <scope>NUCLEOTIDE SEQUENCE [LARGE SCALE GENOMIC DNA]</scope>
    <source>
        <strain evidence="3">OTTH 0595 / CCAP 157/2 / RCC745</strain>
    </source>
</reference>
<reference evidence="2 3" key="2">
    <citation type="journal article" date="2014" name="BMC Genomics">
        <title>An improved genome of the model marine alga Ostreococcus tauri unfolds by assessing Illumina de novo assemblies.</title>
        <authorList>
            <person name="Blanc-Mathieu R."/>
            <person name="Verhelst B."/>
            <person name="Derelle E."/>
            <person name="Rombauts S."/>
            <person name="Bouget F.Y."/>
            <person name="Carre I."/>
            <person name="Chateau A."/>
            <person name="Eyre-Walker A."/>
            <person name="Grimsley N."/>
            <person name="Moreau H."/>
            <person name="Piegu B."/>
            <person name="Rivals E."/>
            <person name="Schackwitz W."/>
            <person name="Van de Peer Y."/>
            <person name="Piganeau G."/>
        </authorList>
    </citation>
    <scope>NUCLEOTIDE SEQUENCE [LARGE SCALE GENOMIC DNA]</scope>
    <source>
        <strain evidence="3">OTTH 0595 / CCAP 157/2 / RCC745</strain>
    </source>
</reference>
<evidence type="ECO:0000313" key="3">
    <source>
        <dbReference type="Proteomes" id="UP000009170"/>
    </source>
</evidence>
<accession>A0A090MBF7</accession>
<proteinExistence type="predicted"/>
<keyword evidence="3" id="KW-1185">Reference proteome</keyword>
<dbReference type="OrthoDB" id="515565at2759"/>
<feature type="region of interest" description="Disordered" evidence="1">
    <location>
        <begin position="43"/>
        <end position="116"/>
    </location>
</feature>